<keyword evidence="1" id="KW-0732">Signal</keyword>
<keyword evidence="4" id="KW-1185">Reference proteome</keyword>
<name>A0A0L0C0S1_LUCCU</name>
<accession>A0A0L0C0S1</accession>
<dbReference type="GO" id="GO:0040003">
    <property type="term" value="P:chitin-based cuticle development"/>
    <property type="evidence" value="ECO:0007669"/>
    <property type="project" value="TreeGrafter"/>
</dbReference>
<protein>
    <recommendedName>
        <fullName evidence="2">DUF243 domain-containing protein</fullName>
    </recommendedName>
</protein>
<feature type="chain" id="PRO_5005535602" description="DUF243 domain-containing protein" evidence="1">
    <location>
        <begin position="19"/>
        <end position="203"/>
    </location>
</feature>
<dbReference type="AlphaFoldDB" id="A0A0L0C0S1"/>
<dbReference type="EMBL" id="JRES01001160">
    <property type="protein sequence ID" value="KNC25059.1"/>
    <property type="molecule type" value="Genomic_DNA"/>
</dbReference>
<dbReference type="PANTHER" id="PTHR31927:SF2">
    <property type="entry name" value="FI07246P-RELATED"/>
    <property type="match status" value="1"/>
</dbReference>
<evidence type="ECO:0000313" key="3">
    <source>
        <dbReference type="EMBL" id="KNC25059.1"/>
    </source>
</evidence>
<gene>
    <name evidence="3" type="ORF">FF38_11814</name>
</gene>
<dbReference type="GO" id="GO:0008010">
    <property type="term" value="F:structural constituent of chitin-based larval cuticle"/>
    <property type="evidence" value="ECO:0007669"/>
    <property type="project" value="TreeGrafter"/>
</dbReference>
<evidence type="ECO:0000256" key="1">
    <source>
        <dbReference type="SAM" id="SignalP"/>
    </source>
</evidence>
<organism evidence="3 4">
    <name type="scientific">Lucilia cuprina</name>
    <name type="common">Green bottle fly</name>
    <name type="synonym">Australian sheep blowfly</name>
    <dbReference type="NCBI Taxonomy" id="7375"/>
    <lineage>
        <taxon>Eukaryota</taxon>
        <taxon>Metazoa</taxon>
        <taxon>Ecdysozoa</taxon>
        <taxon>Arthropoda</taxon>
        <taxon>Hexapoda</taxon>
        <taxon>Insecta</taxon>
        <taxon>Pterygota</taxon>
        <taxon>Neoptera</taxon>
        <taxon>Endopterygota</taxon>
        <taxon>Diptera</taxon>
        <taxon>Brachycera</taxon>
        <taxon>Muscomorpha</taxon>
        <taxon>Oestroidea</taxon>
        <taxon>Calliphoridae</taxon>
        <taxon>Luciliinae</taxon>
        <taxon>Lucilia</taxon>
    </lineage>
</organism>
<dbReference type="SMART" id="SM00690">
    <property type="entry name" value="DM5"/>
    <property type="match status" value="1"/>
</dbReference>
<dbReference type="GO" id="GO:0062129">
    <property type="term" value="C:chitin-based extracellular matrix"/>
    <property type="evidence" value="ECO:0007669"/>
    <property type="project" value="TreeGrafter"/>
</dbReference>
<evidence type="ECO:0000313" key="4">
    <source>
        <dbReference type="Proteomes" id="UP000037069"/>
    </source>
</evidence>
<evidence type="ECO:0000259" key="2">
    <source>
        <dbReference type="SMART" id="SM00690"/>
    </source>
</evidence>
<feature type="domain" description="DUF243" evidence="2">
    <location>
        <begin position="40"/>
        <end position="141"/>
    </location>
</feature>
<dbReference type="PANTHER" id="PTHR31927">
    <property type="entry name" value="FI07246P-RELATED-RELATED"/>
    <property type="match status" value="1"/>
</dbReference>
<sequence length="203" mass="23455">MMLIFLCCFFTLIQTGWSSNQYIFESTRGLGTLQTQQINPVYDIEYYFFSAPEDKIDQNEALRKLIPSIKGRQQVIFIKNPENNNYEKVLQNLLQNAVQPKTHIYVLNKEPNYAGLQKKFQTIQKTVHHKPEVHFIKYRNPTDAQRIQSTIIQKYGGRSNEKAALKQTRSVTSDNKPVDKNYAINFLPTGVDVVPVDAADKIR</sequence>
<dbReference type="Proteomes" id="UP000037069">
    <property type="component" value="Unassembled WGS sequence"/>
</dbReference>
<reference evidence="3 4" key="1">
    <citation type="journal article" date="2015" name="Nat. Commun.">
        <title>Lucilia cuprina genome unlocks parasitic fly biology to underpin future interventions.</title>
        <authorList>
            <person name="Anstead C.A."/>
            <person name="Korhonen P.K."/>
            <person name="Young N.D."/>
            <person name="Hall R.S."/>
            <person name="Jex A.R."/>
            <person name="Murali S.C."/>
            <person name="Hughes D.S."/>
            <person name="Lee S.F."/>
            <person name="Perry T."/>
            <person name="Stroehlein A.J."/>
            <person name="Ansell B.R."/>
            <person name="Breugelmans B."/>
            <person name="Hofmann A."/>
            <person name="Qu J."/>
            <person name="Dugan S."/>
            <person name="Lee S.L."/>
            <person name="Chao H."/>
            <person name="Dinh H."/>
            <person name="Han Y."/>
            <person name="Doddapaneni H.V."/>
            <person name="Worley K.C."/>
            <person name="Muzny D.M."/>
            <person name="Ioannidis P."/>
            <person name="Waterhouse R.M."/>
            <person name="Zdobnov E.M."/>
            <person name="James P.J."/>
            <person name="Bagnall N.H."/>
            <person name="Kotze A.C."/>
            <person name="Gibbs R.A."/>
            <person name="Richards S."/>
            <person name="Batterham P."/>
            <person name="Gasser R.B."/>
        </authorList>
    </citation>
    <scope>NUCLEOTIDE SEQUENCE [LARGE SCALE GENOMIC DNA]</scope>
    <source>
        <strain evidence="3 4">LS</strain>
        <tissue evidence="3">Full body</tissue>
    </source>
</reference>
<dbReference type="InterPro" id="IPR004145">
    <property type="entry name" value="DUF243"/>
</dbReference>
<dbReference type="OrthoDB" id="7817150at2759"/>
<comment type="caution">
    <text evidence="3">The sequence shown here is derived from an EMBL/GenBank/DDBJ whole genome shotgun (WGS) entry which is preliminary data.</text>
</comment>
<feature type="signal peptide" evidence="1">
    <location>
        <begin position="1"/>
        <end position="18"/>
    </location>
</feature>
<proteinExistence type="predicted"/>
<dbReference type="Pfam" id="PF03103">
    <property type="entry name" value="DUF243"/>
    <property type="match status" value="1"/>
</dbReference>